<dbReference type="AlphaFoldDB" id="A0A182J9J6"/>
<feature type="compositionally biased region" description="Basic and acidic residues" evidence="1">
    <location>
        <begin position="97"/>
        <end position="108"/>
    </location>
</feature>
<reference evidence="2" key="1">
    <citation type="submission" date="2022-08" db="UniProtKB">
        <authorList>
            <consortium name="EnsemblMetazoa"/>
        </authorList>
    </citation>
    <scope>IDENTIFICATION</scope>
    <source>
        <strain evidence="2">EBRO</strain>
    </source>
</reference>
<feature type="region of interest" description="Disordered" evidence="1">
    <location>
        <begin position="96"/>
        <end position="120"/>
    </location>
</feature>
<accession>A0A182J9J6</accession>
<name>A0A182J9J6_ANOAO</name>
<protein>
    <submittedName>
        <fullName evidence="2">Uncharacterized protein</fullName>
    </submittedName>
</protein>
<evidence type="ECO:0000313" key="2">
    <source>
        <dbReference type="EnsemblMetazoa" id="AATE013940-PA.1"/>
    </source>
</evidence>
<dbReference type="EnsemblMetazoa" id="AATE013940-RA">
    <property type="protein sequence ID" value="AATE013940-PA.1"/>
    <property type="gene ID" value="AATE013940"/>
</dbReference>
<proteinExistence type="predicted"/>
<dbReference type="VEuPathDB" id="VectorBase:AATE013940"/>
<dbReference type="PANTHER" id="PTHR33964:SF1">
    <property type="entry name" value="RE45066P"/>
    <property type="match status" value="1"/>
</dbReference>
<dbReference type="PANTHER" id="PTHR33964">
    <property type="entry name" value="RE45066P-RELATED"/>
    <property type="match status" value="1"/>
</dbReference>
<organism evidence="2">
    <name type="scientific">Anopheles atroparvus</name>
    <name type="common">European mosquito</name>
    <dbReference type="NCBI Taxonomy" id="41427"/>
    <lineage>
        <taxon>Eukaryota</taxon>
        <taxon>Metazoa</taxon>
        <taxon>Ecdysozoa</taxon>
        <taxon>Arthropoda</taxon>
        <taxon>Hexapoda</taxon>
        <taxon>Insecta</taxon>
        <taxon>Pterygota</taxon>
        <taxon>Neoptera</taxon>
        <taxon>Endopterygota</taxon>
        <taxon>Diptera</taxon>
        <taxon>Nematocera</taxon>
        <taxon>Culicoidea</taxon>
        <taxon>Culicidae</taxon>
        <taxon>Anophelinae</taxon>
        <taxon>Anopheles</taxon>
    </lineage>
</organism>
<evidence type="ECO:0000256" key="1">
    <source>
        <dbReference type="SAM" id="MobiDB-lite"/>
    </source>
</evidence>
<sequence>LQWCLVRKDTEYSSHNPHTMRIRRNANISTGSVFHLTLVTMAALVRQGFSEDCGQEELVQCTRPLQVLSATSELSFVTKKEELDKLCPGTCIASRATSKETEQKEQGSRHRKPVKPQNDLAPVGCSSEVALRYRMAVVSVFKCPPSVDTPGPGRNYTEK</sequence>